<dbReference type="PANTHER" id="PTHR12080:SF48">
    <property type="entry name" value="IMMUNOGLOBULIN SUBTYPE DOMAIN-CONTAINING PROTEIN"/>
    <property type="match status" value="1"/>
</dbReference>
<dbReference type="InterPro" id="IPR029463">
    <property type="entry name" value="Lys_MEP"/>
</dbReference>
<keyword evidence="4" id="KW-0325">Glycoprotein</keyword>
<dbReference type="InterPro" id="IPR013783">
    <property type="entry name" value="Ig-like_fold"/>
</dbReference>
<dbReference type="GO" id="GO:0016020">
    <property type="term" value="C:membrane"/>
    <property type="evidence" value="ECO:0007669"/>
    <property type="project" value="UniProtKB-SubCell"/>
</dbReference>
<feature type="compositionally biased region" description="Low complexity" evidence="5">
    <location>
        <begin position="1"/>
        <end position="11"/>
    </location>
</feature>
<sequence>MPPPTTTTTTTTKRDTTKGQQLNKKAGDSLVLTPNKADVPANISSFIWKYGREKVAEWDKDFGLEIYGIYKYRTELDQTTGVLTINNLSIKDSGVYSVEINSKVFETTFTVSVFEAVPNPQITYSCNSDKTLCTLTCDGDTTDAGPVSYQWKKGQGDFQESDKQLNVTKTEDSKTSYTCQLKNAVSSATGVFDEDLFGPDGWWTNAWFIGFSLLILAIVMFVLLVRRVKTAVWCYRKESMQWKGDADGLNKVSYTVARSADNVLANIGCEIHSIMVDTQESSFITELSGEKLVVAEEARTATIEILKDALEKRFYGFPVSFCYTCTEPVDSYKFSCIPTEKILRDLLEKMEKIVFREDSDPEHSNVFAYVYPEDYNNIVYLCEQFWSAKPYLCRDSKPGTLIHEVSHLLGTDDITYELLEVELFELHGTLLGKLDYIQDEDKVEKLHCVEVVSQVNANSLEYEFETFINHEKSYEDGRYTCCGETKKNSVCGERETGHYHLHERFDSKRKEMKERLQHPVQPPDAHRPWKRRDKAPRGPKQLKAGRRRARKREQAERNQALEDTEG</sequence>
<comment type="caution">
    <text evidence="8">The sequence shown here is derived from an EMBL/GenBank/DDBJ whole genome shotgun (WGS) entry which is preliminary data.</text>
</comment>
<dbReference type="AlphaFoldDB" id="A0ABD0X9F0"/>
<keyword evidence="2" id="KW-0732">Signal</keyword>
<dbReference type="InterPro" id="IPR036179">
    <property type="entry name" value="Ig-like_dom_sf"/>
</dbReference>
<dbReference type="Pfam" id="PF14521">
    <property type="entry name" value="Aspzincin_M35"/>
    <property type="match status" value="1"/>
</dbReference>
<keyword evidence="6" id="KW-0812">Transmembrane</keyword>
<proteinExistence type="predicted"/>
<gene>
    <name evidence="8" type="ORF">UPYG_G00061330</name>
</gene>
<dbReference type="InterPro" id="IPR024079">
    <property type="entry name" value="MetalloPept_cat_dom_sf"/>
</dbReference>
<protein>
    <recommendedName>
        <fullName evidence="7">Ig-like domain-containing protein</fullName>
    </recommendedName>
</protein>
<accession>A0ABD0X9F0</accession>
<evidence type="ECO:0000259" key="7">
    <source>
        <dbReference type="PROSITE" id="PS50835"/>
    </source>
</evidence>
<feature type="region of interest" description="Disordered" evidence="5">
    <location>
        <begin position="1"/>
        <end position="24"/>
    </location>
</feature>
<dbReference type="SUPFAM" id="SSF48726">
    <property type="entry name" value="Immunoglobulin"/>
    <property type="match status" value="1"/>
</dbReference>
<keyword evidence="6" id="KW-1133">Transmembrane helix</keyword>
<feature type="transmembrane region" description="Helical" evidence="6">
    <location>
        <begin position="202"/>
        <end position="225"/>
    </location>
</feature>
<dbReference type="EMBL" id="JAGEUA010000002">
    <property type="protein sequence ID" value="KAL1005611.1"/>
    <property type="molecule type" value="Genomic_DNA"/>
</dbReference>
<evidence type="ECO:0000313" key="9">
    <source>
        <dbReference type="Proteomes" id="UP001557470"/>
    </source>
</evidence>
<dbReference type="Gene3D" id="3.40.390.10">
    <property type="entry name" value="Collagenase (Catalytic Domain)"/>
    <property type="match status" value="1"/>
</dbReference>
<dbReference type="PANTHER" id="PTHR12080">
    <property type="entry name" value="SIGNALING LYMPHOCYTIC ACTIVATION MOLECULE"/>
    <property type="match status" value="1"/>
</dbReference>
<comment type="subcellular location">
    <subcellularLocation>
        <location evidence="1">Membrane</location>
    </subcellularLocation>
</comment>
<evidence type="ECO:0000256" key="5">
    <source>
        <dbReference type="SAM" id="MobiDB-lite"/>
    </source>
</evidence>
<feature type="region of interest" description="Disordered" evidence="5">
    <location>
        <begin position="510"/>
        <end position="566"/>
    </location>
</feature>
<evidence type="ECO:0000256" key="6">
    <source>
        <dbReference type="SAM" id="Phobius"/>
    </source>
</evidence>
<dbReference type="Proteomes" id="UP001557470">
    <property type="component" value="Unassembled WGS sequence"/>
</dbReference>
<evidence type="ECO:0000256" key="2">
    <source>
        <dbReference type="ARBA" id="ARBA00022729"/>
    </source>
</evidence>
<evidence type="ECO:0000256" key="1">
    <source>
        <dbReference type="ARBA" id="ARBA00004370"/>
    </source>
</evidence>
<dbReference type="SUPFAM" id="SSF55486">
    <property type="entry name" value="Metalloproteases ('zincins'), catalytic domain"/>
    <property type="match status" value="1"/>
</dbReference>
<dbReference type="Gene3D" id="2.60.40.10">
    <property type="entry name" value="Immunoglobulins"/>
    <property type="match status" value="2"/>
</dbReference>
<name>A0ABD0X9F0_UMBPY</name>
<dbReference type="InterPro" id="IPR015631">
    <property type="entry name" value="CD2/SLAM_rcpt"/>
</dbReference>
<evidence type="ECO:0000256" key="4">
    <source>
        <dbReference type="ARBA" id="ARBA00023180"/>
    </source>
</evidence>
<organism evidence="8 9">
    <name type="scientific">Umbra pygmaea</name>
    <name type="common">Eastern mudminnow</name>
    <dbReference type="NCBI Taxonomy" id="75934"/>
    <lineage>
        <taxon>Eukaryota</taxon>
        <taxon>Metazoa</taxon>
        <taxon>Chordata</taxon>
        <taxon>Craniata</taxon>
        <taxon>Vertebrata</taxon>
        <taxon>Euteleostomi</taxon>
        <taxon>Actinopterygii</taxon>
        <taxon>Neopterygii</taxon>
        <taxon>Teleostei</taxon>
        <taxon>Protacanthopterygii</taxon>
        <taxon>Esociformes</taxon>
        <taxon>Umbridae</taxon>
        <taxon>Umbra</taxon>
    </lineage>
</organism>
<feature type="domain" description="Ig-like" evidence="7">
    <location>
        <begin position="118"/>
        <end position="197"/>
    </location>
</feature>
<dbReference type="InterPro" id="IPR007110">
    <property type="entry name" value="Ig-like_dom"/>
</dbReference>
<dbReference type="PROSITE" id="PS50835">
    <property type="entry name" value="IG_LIKE"/>
    <property type="match status" value="1"/>
</dbReference>
<evidence type="ECO:0000256" key="3">
    <source>
        <dbReference type="ARBA" id="ARBA00023136"/>
    </source>
</evidence>
<keyword evidence="9" id="KW-1185">Reference proteome</keyword>
<reference evidence="8 9" key="1">
    <citation type="submission" date="2024-06" db="EMBL/GenBank/DDBJ databases">
        <authorList>
            <person name="Pan Q."/>
            <person name="Wen M."/>
            <person name="Jouanno E."/>
            <person name="Zahm M."/>
            <person name="Klopp C."/>
            <person name="Cabau C."/>
            <person name="Louis A."/>
            <person name="Berthelot C."/>
            <person name="Parey E."/>
            <person name="Roest Crollius H."/>
            <person name="Montfort J."/>
            <person name="Robinson-Rechavi M."/>
            <person name="Bouchez O."/>
            <person name="Lampietro C."/>
            <person name="Lopez Roques C."/>
            <person name="Donnadieu C."/>
            <person name="Postlethwait J."/>
            <person name="Bobe J."/>
            <person name="Verreycken H."/>
            <person name="Guiguen Y."/>
        </authorList>
    </citation>
    <scope>NUCLEOTIDE SEQUENCE [LARGE SCALE GENOMIC DNA]</scope>
    <source>
        <strain evidence="8">Up_M1</strain>
        <tissue evidence="8">Testis</tissue>
    </source>
</reference>
<evidence type="ECO:0000313" key="8">
    <source>
        <dbReference type="EMBL" id="KAL1005611.1"/>
    </source>
</evidence>
<dbReference type="SMART" id="SM01351">
    <property type="entry name" value="Aspzincin_M35"/>
    <property type="match status" value="1"/>
</dbReference>
<keyword evidence="3 6" id="KW-0472">Membrane</keyword>